<dbReference type="Proteomes" id="UP001244564">
    <property type="component" value="Chromosome"/>
</dbReference>
<reference evidence="1 2" key="1">
    <citation type="submission" date="2023-04" db="EMBL/GenBank/DDBJ databases">
        <title>Genomic of Lysinibacillus capsici TSBLM.</title>
        <authorList>
            <person name="Hu X.S."/>
            <person name="Yu C.H."/>
        </authorList>
    </citation>
    <scope>NUCLEOTIDE SEQUENCE [LARGE SCALE GENOMIC DNA]</scope>
    <source>
        <strain evidence="1 2">TSBLM</strain>
    </source>
</reference>
<dbReference type="RefSeq" id="WP_279495183.1">
    <property type="nucleotide sequence ID" value="NZ_CP122283.1"/>
</dbReference>
<proteinExistence type="predicted"/>
<evidence type="ECO:0000313" key="2">
    <source>
        <dbReference type="Proteomes" id="UP001244564"/>
    </source>
</evidence>
<accession>A0ABY8KIX2</accession>
<dbReference type="EMBL" id="CP122283">
    <property type="protein sequence ID" value="WGF39432.1"/>
    <property type="molecule type" value="Genomic_DNA"/>
</dbReference>
<organism evidence="1 2">
    <name type="scientific">Lysinibacillus capsici</name>
    <dbReference type="NCBI Taxonomy" id="2115968"/>
    <lineage>
        <taxon>Bacteria</taxon>
        <taxon>Bacillati</taxon>
        <taxon>Bacillota</taxon>
        <taxon>Bacilli</taxon>
        <taxon>Bacillales</taxon>
        <taxon>Bacillaceae</taxon>
        <taxon>Lysinibacillus</taxon>
    </lineage>
</organism>
<name>A0ABY8KIX2_9BACI</name>
<sequence>MKSIATDLFEINELYSRAPVNLADPIESDKMPKTNMICPILEGVFIL</sequence>
<keyword evidence="2" id="KW-1185">Reference proteome</keyword>
<evidence type="ECO:0000313" key="1">
    <source>
        <dbReference type="EMBL" id="WGF39432.1"/>
    </source>
</evidence>
<gene>
    <name evidence="1" type="ORF">QBO96_03980</name>
</gene>
<protein>
    <submittedName>
        <fullName evidence="1">Uncharacterized protein</fullName>
    </submittedName>
</protein>